<feature type="region of interest" description="Disordered" evidence="1">
    <location>
        <begin position="177"/>
        <end position="197"/>
    </location>
</feature>
<evidence type="ECO:0000313" key="3">
    <source>
        <dbReference type="Proteomes" id="UP000054279"/>
    </source>
</evidence>
<protein>
    <submittedName>
        <fullName evidence="2">Uncharacterized protein</fullName>
    </submittedName>
</protein>
<dbReference type="AlphaFoldDB" id="A0A0C9UW34"/>
<accession>A0A0C9UW34</accession>
<sequence length="197" mass="22122">MPFLIDDAATLALMPSLRNQYSFPPALDNYLLSTYLNSSPAPDVIVPVRLPSTVPLYCFEEFYAACFIDGVRQLSRYIFSSISPGNQDFSLFETRCREFFISLGLPSPFLFFPDMTMQDNPLMAPMPKEKPLTMHSRLQTRIKEAFSIVLLARHSLVSNKSSNANLWVPQEEPLTLPNRQPSGTLIGHPIHPSGANN</sequence>
<dbReference type="Proteomes" id="UP000054279">
    <property type="component" value="Unassembled WGS sequence"/>
</dbReference>
<organism evidence="2 3">
    <name type="scientific">Sphaerobolus stellatus (strain SS14)</name>
    <dbReference type="NCBI Taxonomy" id="990650"/>
    <lineage>
        <taxon>Eukaryota</taxon>
        <taxon>Fungi</taxon>
        <taxon>Dikarya</taxon>
        <taxon>Basidiomycota</taxon>
        <taxon>Agaricomycotina</taxon>
        <taxon>Agaricomycetes</taxon>
        <taxon>Phallomycetidae</taxon>
        <taxon>Geastrales</taxon>
        <taxon>Sphaerobolaceae</taxon>
        <taxon>Sphaerobolus</taxon>
    </lineage>
</organism>
<dbReference type="HOGENOM" id="CLU_1384950_0_0_1"/>
<reference evidence="2 3" key="1">
    <citation type="submission" date="2014-06" db="EMBL/GenBank/DDBJ databases">
        <title>Evolutionary Origins and Diversification of the Mycorrhizal Mutualists.</title>
        <authorList>
            <consortium name="DOE Joint Genome Institute"/>
            <consortium name="Mycorrhizal Genomics Consortium"/>
            <person name="Kohler A."/>
            <person name="Kuo A."/>
            <person name="Nagy L.G."/>
            <person name="Floudas D."/>
            <person name="Copeland A."/>
            <person name="Barry K.W."/>
            <person name="Cichocki N."/>
            <person name="Veneault-Fourrey C."/>
            <person name="LaButti K."/>
            <person name="Lindquist E.A."/>
            <person name="Lipzen A."/>
            <person name="Lundell T."/>
            <person name="Morin E."/>
            <person name="Murat C."/>
            <person name="Riley R."/>
            <person name="Ohm R."/>
            <person name="Sun H."/>
            <person name="Tunlid A."/>
            <person name="Henrissat B."/>
            <person name="Grigoriev I.V."/>
            <person name="Hibbett D.S."/>
            <person name="Martin F."/>
        </authorList>
    </citation>
    <scope>NUCLEOTIDE SEQUENCE [LARGE SCALE GENOMIC DNA]</scope>
    <source>
        <strain evidence="2 3">SS14</strain>
    </source>
</reference>
<dbReference type="EMBL" id="KN837281">
    <property type="protein sequence ID" value="KIJ29536.1"/>
    <property type="molecule type" value="Genomic_DNA"/>
</dbReference>
<gene>
    <name evidence="2" type="ORF">M422DRAFT_54137</name>
</gene>
<keyword evidence="3" id="KW-1185">Reference proteome</keyword>
<name>A0A0C9UW34_SPHS4</name>
<evidence type="ECO:0000256" key="1">
    <source>
        <dbReference type="SAM" id="MobiDB-lite"/>
    </source>
</evidence>
<evidence type="ECO:0000313" key="2">
    <source>
        <dbReference type="EMBL" id="KIJ29536.1"/>
    </source>
</evidence>
<proteinExistence type="predicted"/>